<accession>A0ABS5DQ30</accession>
<dbReference type="Pfam" id="PF22725">
    <property type="entry name" value="GFO_IDH_MocA_C3"/>
    <property type="match status" value="1"/>
</dbReference>
<dbReference type="InterPro" id="IPR051317">
    <property type="entry name" value="Gfo/Idh/MocA_oxidoreduct"/>
</dbReference>
<sequence length="341" mass="35456">MLDVALFSGVRHAAEYGPLLADTRGVRLVGVYEEPDVEEWMWEASGRVADELGVPLLGEPPRVDVAVVCSEPTRHARLAAGVLRGGGRVLVDKPAATELGDAADLVRLSGADGERCAVMSRVLVPGLRRARSWVDAGHIGLPRHVDVEFLAHGARFATSVERPGLVVDPRLSGGGELLNFGGYAIDAIRHLTGCAVVEVHAETGTLFSAAHAEHEVEDVAVLSLLLERGVTATATVGRVPAAPTSGPNAATLRVIGSRGSFAVDDDSPALLRYGDDGSVTARSAGGPAARQGIEAVLDDAVAAFAAGRPPAYTILDAHWTLSVLDAAYRSAASGTPQHVQS</sequence>
<evidence type="ECO:0000313" key="4">
    <source>
        <dbReference type="Proteomes" id="UP000674084"/>
    </source>
</evidence>
<dbReference type="Proteomes" id="UP000674084">
    <property type="component" value="Unassembled WGS sequence"/>
</dbReference>
<dbReference type="InterPro" id="IPR036291">
    <property type="entry name" value="NAD(P)-bd_dom_sf"/>
</dbReference>
<dbReference type="SUPFAM" id="SSF51735">
    <property type="entry name" value="NAD(P)-binding Rossmann-fold domains"/>
    <property type="match status" value="1"/>
</dbReference>
<gene>
    <name evidence="3" type="ORF">KBO27_30995</name>
</gene>
<proteinExistence type="predicted"/>
<reference evidence="3 4" key="1">
    <citation type="submission" date="2021-04" db="EMBL/GenBank/DDBJ databases">
        <title>Whole-genome sequencing of Saccharopolyspora endophytica KCTC 19397.</title>
        <authorList>
            <person name="Ay H."/>
            <person name="Saygin H."/>
            <person name="Sahin N."/>
        </authorList>
    </citation>
    <scope>NUCLEOTIDE SEQUENCE [LARGE SCALE GENOMIC DNA]</scope>
    <source>
        <strain evidence="3 4">KCTC 19397</strain>
    </source>
</reference>
<dbReference type="RefSeq" id="WP_210973399.1">
    <property type="nucleotide sequence ID" value="NZ_JAGPXE010000018.1"/>
</dbReference>
<dbReference type="Pfam" id="PF01408">
    <property type="entry name" value="GFO_IDH_MocA"/>
    <property type="match status" value="1"/>
</dbReference>
<keyword evidence="4" id="KW-1185">Reference proteome</keyword>
<comment type="caution">
    <text evidence="3">The sequence shown here is derived from an EMBL/GenBank/DDBJ whole genome shotgun (WGS) entry which is preliminary data.</text>
</comment>
<organism evidence="3 4">
    <name type="scientific">Saccharopolyspora endophytica</name>
    <dbReference type="NCBI Taxonomy" id="543886"/>
    <lineage>
        <taxon>Bacteria</taxon>
        <taxon>Bacillati</taxon>
        <taxon>Actinomycetota</taxon>
        <taxon>Actinomycetes</taxon>
        <taxon>Pseudonocardiales</taxon>
        <taxon>Pseudonocardiaceae</taxon>
        <taxon>Saccharopolyspora</taxon>
    </lineage>
</organism>
<protein>
    <submittedName>
        <fullName evidence="3">Gfo/Idh/MocA family oxidoreductase</fullName>
    </submittedName>
</protein>
<dbReference type="PANTHER" id="PTHR43708">
    <property type="entry name" value="CONSERVED EXPRESSED OXIDOREDUCTASE (EUROFUNG)"/>
    <property type="match status" value="1"/>
</dbReference>
<feature type="domain" description="Gfo/Idh/MocA-like oxidoreductase N-terminal" evidence="1">
    <location>
        <begin position="48"/>
        <end position="118"/>
    </location>
</feature>
<dbReference type="InterPro" id="IPR000683">
    <property type="entry name" value="Gfo/Idh/MocA-like_OxRdtase_N"/>
</dbReference>
<dbReference type="EMBL" id="JAGPXE010000018">
    <property type="protein sequence ID" value="MBQ0928393.1"/>
    <property type="molecule type" value="Genomic_DNA"/>
</dbReference>
<evidence type="ECO:0000259" key="1">
    <source>
        <dbReference type="Pfam" id="PF01408"/>
    </source>
</evidence>
<evidence type="ECO:0000259" key="2">
    <source>
        <dbReference type="Pfam" id="PF22725"/>
    </source>
</evidence>
<dbReference type="Gene3D" id="3.40.50.720">
    <property type="entry name" value="NAD(P)-binding Rossmann-like Domain"/>
    <property type="match status" value="1"/>
</dbReference>
<feature type="domain" description="GFO/IDH/MocA-like oxidoreductase" evidence="2">
    <location>
        <begin position="128"/>
        <end position="261"/>
    </location>
</feature>
<dbReference type="Gene3D" id="3.30.360.10">
    <property type="entry name" value="Dihydrodipicolinate Reductase, domain 2"/>
    <property type="match status" value="1"/>
</dbReference>
<dbReference type="PANTHER" id="PTHR43708:SF8">
    <property type="entry name" value="OXIDOREDUCTASE"/>
    <property type="match status" value="1"/>
</dbReference>
<name>A0ABS5DQ30_9PSEU</name>
<evidence type="ECO:0000313" key="3">
    <source>
        <dbReference type="EMBL" id="MBQ0928393.1"/>
    </source>
</evidence>
<dbReference type="InterPro" id="IPR055170">
    <property type="entry name" value="GFO_IDH_MocA-like_dom"/>
</dbReference>
<dbReference type="SUPFAM" id="SSF55347">
    <property type="entry name" value="Glyceraldehyde-3-phosphate dehydrogenase-like, C-terminal domain"/>
    <property type="match status" value="1"/>
</dbReference>